<dbReference type="InParanoid" id="A0A0C3EKI3"/>
<dbReference type="Proteomes" id="UP000053989">
    <property type="component" value="Unassembled WGS sequence"/>
</dbReference>
<sequence length="107" mass="11751">RAFLFTSCARAAEPDDTIYNNFKNTSIFRKIAEKPEALAALRDFGTLLNEKGFDPTSGPPSTTKMLQLAASSDFRQAAQRVIAELKNAGVDLTSQDVLQKLMVLSKK</sequence>
<dbReference type="HOGENOM" id="CLU_146846_0_0_1"/>
<reference evidence="1 2" key="1">
    <citation type="submission" date="2014-04" db="EMBL/GenBank/DDBJ databases">
        <authorList>
            <consortium name="DOE Joint Genome Institute"/>
            <person name="Kuo A."/>
            <person name="Kohler A."/>
            <person name="Nagy L.G."/>
            <person name="Floudas D."/>
            <person name="Copeland A."/>
            <person name="Barry K.W."/>
            <person name="Cichocki N."/>
            <person name="Veneault-Fourrey C."/>
            <person name="LaButti K."/>
            <person name="Lindquist E.A."/>
            <person name="Lipzen A."/>
            <person name="Lundell T."/>
            <person name="Morin E."/>
            <person name="Murat C."/>
            <person name="Sun H."/>
            <person name="Tunlid A."/>
            <person name="Henrissat B."/>
            <person name="Grigoriev I.V."/>
            <person name="Hibbett D.S."/>
            <person name="Martin F."/>
            <person name="Nordberg H.P."/>
            <person name="Cantor M.N."/>
            <person name="Hua S.X."/>
        </authorList>
    </citation>
    <scope>NUCLEOTIDE SEQUENCE [LARGE SCALE GENOMIC DNA]</scope>
    <source>
        <strain evidence="1 2">Foug A</strain>
    </source>
</reference>
<organism evidence="1 2">
    <name type="scientific">Scleroderma citrinum Foug A</name>
    <dbReference type="NCBI Taxonomy" id="1036808"/>
    <lineage>
        <taxon>Eukaryota</taxon>
        <taxon>Fungi</taxon>
        <taxon>Dikarya</taxon>
        <taxon>Basidiomycota</taxon>
        <taxon>Agaricomycotina</taxon>
        <taxon>Agaricomycetes</taxon>
        <taxon>Agaricomycetidae</taxon>
        <taxon>Boletales</taxon>
        <taxon>Sclerodermatineae</taxon>
        <taxon>Sclerodermataceae</taxon>
        <taxon>Scleroderma</taxon>
    </lineage>
</organism>
<proteinExistence type="predicted"/>
<evidence type="ECO:0000313" key="2">
    <source>
        <dbReference type="Proteomes" id="UP000053989"/>
    </source>
</evidence>
<feature type="non-terminal residue" evidence="1">
    <location>
        <position position="107"/>
    </location>
</feature>
<protein>
    <submittedName>
        <fullName evidence="1">Uncharacterized protein</fullName>
    </submittedName>
</protein>
<keyword evidence="2" id="KW-1185">Reference proteome</keyword>
<dbReference type="EMBL" id="KN822008">
    <property type="protein sequence ID" value="KIM68704.1"/>
    <property type="molecule type" value="Genomic_DNA"/>
</dbReference>
<gene>
    <name evidence="1" type="ORF">SCLCIDRAFT_87145</name>
</gene>
<feature type="non-terminal residue" evidence="1">
    <location>
        <position position="1"/>
    </location>
</feature>
<evidence type="ECO:0000313" key="1">
    <source>
        <dbReference type="EMBL" id="KIM68704.1"/>
    </source>
</evidence>
<accession>A0A0C3EKI3</accession>
<reference evidence="2" key="2">
    <citation type="submission" date="2015-01" db="EMBL/GenBank/DDBJ databases">
        <title>Evolutionary Origins and Diversification of the Mycorrhizal Mutualists.</title>
        <authorList>
            <consortium name="DOE Joint Genome Institute"/>
            <consortium name="Mycorrhizal Genomics Consortium"/>
            <person name="Kohler A."/>
            <person name="Kuo A."/>
            <person name="Nagy L.G."/>
            <person name="Floudas D."/>
            <person name="Copeland A."/>
            <person name="Barry K.W."/>
            <person name="Cichocki N."/>
            <person name="Veneault-Fourrey C."/>
            <person name="LaButti K."/>
            <person name="Lindquist E.A."/>
            <person name="Lipzen A."/>
            <person name="Lundell T."/>
            <person name="Morin E."/>
            <person name="Murat C."/>
            <person name="Riley R."/>
            <person name="Ohm R."/>
            <person name="Sun H."/>
            <person name="Tunlid A."/>
            <person name="Henrissat B."/>
            <person name="Grigoriev I.V."/>
            <person name="Hibbett D.S."/>
            <person name="Martin F."/>
        </authorList>
    </citation>
    <scope>NUCLEOTIDE SEQUENCE [LARGE SCALE GENOMIC DNA]</scope>
    <source>
        <strain evidence="2">Foug A</strain>
    </source>
</reference>
<dbReference type="AlphaFoldDB" id="A0A0C3EKI3"/>
<name>A0A0C3EKI3_9AGAM</name>
<dbReference type="OrthoDB" id="10008801at2759"/>